<evidence type="ECO:0000313" key="4">
    <source>
        <dbReference type="WBParaSite" id="L893_g17954.t1"/>
    </source>
</evidence>
<reference evidence="4" key="1">
    <citation type="submission" date="2016-11" db="UniProtKB">
        <authorList>
            <consortium name="WormBaseParasite"/>
        </authorList>
    </citation>
    <scope>IDENTIFICATION</scope>
</reference>
<keyword evidence="3" id="KW-1185">Reference proteome</keyword>
<protein>
    <submittedName>
        <fullName evidence="4">Uncharacterized protein</fullName>
    </submittedName>
</protein>
<organism evidence="3 4">
    <name type="scientific">Steinernema glaseri</name>
    <dbReference type="NCBI Taxonomy" id="37863"/>
    <lineage>
        <taxon>Eukaryota</taxon>
        <taxon>Metazoa</taxon>
        <taxon>Ecdysozoa</taxon>
        <taxon>Nematoda</taxon>
        <taxon>Chromadorea</taxon>
        <taxon>Rhabditida</taxon>
        <taxon>Tylenchina</taxon>
        <taxon>Panagrolaimomorpha</taxon>
        <taxon>Strongyloidoidea</taxon>
        <taxon>Steinernematidae</taxon>
        <taxon>Steinernema</taxon>
    </lineage>
</organism>
<evidence type="ECO:0000313" key="3">
    <source>
        <dbReference type="Proteomes" id="UP000095287"/>
    </source>
</evidence>
<name>A0A1I7YMX2_9BILA</name>
<dbReference type="AlphaFoldDB" id="A0A1I7YMX2"/>
<proteinExistence type="predicted"/>
<evidence type="ECO:0000256" key="1">
    <source>
        <dbReference type="SAM" id="MobiDB-lite"/>
    </source>
</evidence>
<evidence type="ECO:0000256" key="2">
    <source>
        <dbReference type="SAM" id="SignalP"/>
    </source>
</evidence>
<dbReference type="WBParaSite" id="L893_g17954.t1">
    <property type="protein sequence ID" value="L893_g17954.t1"/>
    <property type="gene ID" value="L893_g17954"/>
</dbReference>
<keyword evidence="2" id="KW-0732">Signal</keyword>
<dbReference type="Proteomes" id="UP000095287">
    <property type="component" value="Unplaced"/>
</dbReference>
<accession>A0A1I7YMX2</accession>
<sequence>MKILCIAVSLVALVVAQQSTEVKPPQPVPQPASPNQKQGGADGTAFSQPQGFSFPVPAYPQTAFQPTHQNVCDFDAAILVTVTASQKDSQTTEGAYGQTPFLQQYPALTLARRFKCADVALLDGDSCTTCCRLSARTPTSTIRMEEIEGILIDRTKFVVDIATEPANPSEGYRKDRTKRTIDDTPKISTPDARYNRKFRCMCCAPREAHIAQPFSPYAFTQQFGR</sequence>
<feature type="signal peptide" evidence="2">
    <location>
        <begin position="1"/>
        <end position="16"/>
    </location>
</feature>
<feature type="chain" id="PRO_5009312340" evidence="2">
    <location>
        <begin position="17"/>
        <end position="225"/>
    </location>
</feature>
<feature type="region of interest" description="Disordered" evidence="1">
    <location>
        <begin position="21"/>
        <end position="46"/>
    </location>
</feature>